<feature type="transmembrane region" description="Helical" evidence="5">
    <location>
        <begin position="24"/>
        <end position="43"/>
    </location>
</feature>
<evidence type="ECO:0000313" key="7">
    <source>
        <dbReference type="EMBL" id="MEC1177742.1"/>
    </source>
</evidence>
<dbReference type="Pfam" id="PF04932">
    <property type="entry name" value="Wzy_C"/>
    <property type="match status" value="1"/>
</dbReference>
<proteinExistence type="predicted"/>
<evidence type="ECO:0000313" key="8">
    <source>
        <dbReference type="Proteomes" id="UP001344888"/>
    </source>
</evidence>
<feature type="transmembrane region" description="Helical" evidence="5">
    <location>
        <begin position="357"/>
        <end position="375"/>
    </location>
</feature>
<feature type="transmembrane region" description="Helical" evidence="5">
    <location>
        <begin position="118"/>
        <end position="136"/>
    </location>
</feature>
<keyword evidence="3 5" id="KW-1133">Transmembrane helix</keyword>
<evidence type="ECO:0000256" key="2">
    <source>
        <dbReference type="ARBA" id="ARBA00022692"/>
    </source>
</evidence>
<comment type="caution">
    <text evidence="7">The sequence shown here is derived from an EMBL/GenBank/DDBJ whole genome shotgun (WGS) entry which is preliminary data.</text>
</comment>
<comment type="subcellular location">
    <subcellularLocation>
        <location evidence="1">Membrane</location>
        <topology evidence="1">Multi-pass membrane protein</topology>
    </subcellularLocation>
</comment>
<feature type="domain" description="O-antigen ligase-related" evidence="6">
    <location>
        <begin position="184"/>
        <end position="334"/>
    </location>
</feature>
<feature type="transmembrane region" description="Helical" evidence="5">
    <location>
        <begin position="81"/>
        <end position="98"/>
    </location>
</feature>
<dbReference type="Proteomes" id="UP001344888">
    <property type="component" value="Unassembled WGS sequence"/>
</dbReference>
<feature type="transmembrane region" description="Helical" evidence="5">
    <location>
        <begin position="327"/>
        <end position="345"/>
    </location>
</feature>
<accession>A0AAW9NKI6</accession>
<evidence type="ECO:0000259" key="6">
    <source>
        <dbReference type="Pfam" id="PF04932"/>
    </source>
</evidence>
<dbReference type="PANTHER" id="PTHR37422:SF13">
    <property type="entry name" value="LIPOPOLYSACCHARIDE BIOSYNTHESIS PROTEIN PA4999-RELATED"/>
    <property type="match status" value="1"/>
</dbReference>
<keyword evidence="2 5" id="KW-0812">Transmembrane</keyword>
<feature type="transmembrane region" description="Helical" evidence="5">
    <location>
        <begin position="381"/>
        <end position="399"/>
    </location>
</feature>
<name>A0AAW9NKI6_9BACL</name>
<dbReference type="RefSeq" id="WP_326122193.1">
    <property type="nucleotide sequence ID" value="NZ_JARSFG010000006.1"/>
</dbReference>
<dbReference type="InterPro" id="IPR007016">
    <property type="entry name" value="O-antigen_ligase-rel_domated"/>
</dbReference>
<dbReference type="AlphaFoldDB" id="A0AAW9NKI6"/>
<organism evidence="7 8">
    <name type="scientific">Metasolibacillus meyeri</name>
    <dbReference type="NCBI Taxonomy" id="1071052"/>
    <lineage>
        <taxon>Bacteria</taxon>
        <taxon>Bacillati</taxon>
        <taxon>Bacillota</taxon>
        <taxon>Bacilli</taxon>
        <taxon>Bacillales</taxon>
        <taxon>Caryophanaceae</taxon>
        <taxon>Metasolibacillus</taxon>
    </lineage>
</organism>
<feature type="transmembrane region" description="Helical" evidence="5">
    <location>
        <begin position="156"/>
        <end position="173"/>
    </location>
</feature>
<keyword evidence="4 5" id="KW-0472">Membrane</keyword>
<feature type="transmembrane region" description="Helical" evidence="5">
    <location>
        <begin position="55"/>
        <end position="75"/>
    </location>
</feature>
<dbReference type="EMBL" id="JARSFG010000006">
    <property type="protein sequence ID" value="MEC1177742.1"/>
    <property type="molecule type" value="Genomic_DNA"/>
</dbReference>
<sequence length="404" mass="47069">MKNNIKFIFILSIFIGPYLSFGPLYIFHIVMVLMIGLILLEIIKDNKINMGYLNKWYMTLPLIGIPWMLFTGFWSGSILHTLTYLIYFTIGLLIIYSMNYQNSLKRDLLNYVKYIKKILWIILPISFMEIFMNFRLPFSASEYTVWQSEPTVFWGNPNNFATVLNLILPFILFSKNKFKWLIGLVILVVIYYTNSRLNIIAYLIIIALYFLYENKKKIVYFISIGAFSFCILYTLIEKFRLMIKEVMTEFIGIIETIVEFVTMSNDLHVFDSSGVRQNLMLHGIEGLVNSNLLGVGAGASPLLHIIWLGEEGAMHNFWLEILVEQGVMFFIFFIIWYSYLIFKNYKLYRINKTQPQNRIAGAISISLIGFIIGALSPSSTIYMLPMWLMFSLALISIRVNTIKE</sequence>
<evidence type="ECO:0000256" key="3">
    <source>
        <dbReference type="ARBA" id="ARBA00022989"/>
    </source>
</evidence>
<feature type="transmembrane region" description="Helical" evidence="5">
    <location>
        <begin position="218"/>
        <end position="236"/>
    </location>
</feature>
<evidence type="ECO:0000256" key="5">
    <source>
        <dbReference type="SAM" id="Phobius"/>
    </source>
</evidence>
<reference evidence="7 8" key="1">
    <citation type="submission" date="2023-03" db="EMBL/GenBank/DDBJ databases">
        <title>Bacillus Genome Sequencing.</title>
        <authorList>
            <person name="Dunlap C."/>
        </authorList>
    </citation>
    <scope>NUCLEOTIDE SEQUENCE [LARGE SCALE GENOMIC DNA]</scope>
    <source>
        <strain evidence="7 8">B-59205</strain>
    </source>
</reference>
<evidence type="ECO:0000256" key="4">
    <source>
        <dbReference type="ARBA" id="ARBA00023136"/>
    </source>
</evidence>
<dbReference type="GO" id="GO:0016020">
    <property type="term" value="C:membrane"/>
    <property type="evidence" value="ECO:0007669"/>
    <property type="project" value="UniProtKB-SubCell"/>
</dbReference>
<keyword evidence="8" id="KW-1185">Reference proteome</keyword>
<feature type="transmembrane region" description="Helical" evidence="5">
    <location>
        <begin position="286"/>
        <end position="307"/>
    </location>
</feature>
<gene>
    <name evidence="7" type="ORF">P9B03_04535</name>
</gene>
<protein>
    <recommendedName>
        <fullName evidence="6">O-antigen ligase-related domain-containing protein</fullName>
    </recommendedName>
</protein>
<evidence type="ECO:0000256" key="1">
    <source>
        <dbReference type="ARBA" id="ARBA00004141"/>
    </source>
</evidence>
<feature type="transmembrane region" description="Helical" evidence="5">
    <location>
        <begin position="180"/>
        <end position="212"/>
    </location>
</feature>
<dbReference type="InterPro" id="IPR051533">
    <property type="entry name" value="WaaL-like"/>
</dbReference>
<dbReference type="PANTHER" id="PTHR37422">
    <property type="entry name" value="TEICHURONIC ACID BIOSYNTHESIS PROTEIN TUAE"/>
    <property type="match status" value="1"/>
</dbReference>